<dbReference type="AlphaFoldDB" id="A0A6S6PL52"/>
<reference evidence="1 2" key="1">
    <citation type="submission" date="2020-07" db="EMBL/GenBank/DDBJ databases">
        <title>Complete Genome Sequence of an acetic acid bacterium, Acetobacter aceti JCM20276.</title>
        <authorList>
            <person name="Hirose Y."/>
            <person name="Mihara H."/>
        </authorList>
    </citation>
    <scope>NUCLEOTIDE SEQUENCE [LARGE SCALE GENOMIC DNA]</scope>
    <source>
        <strain evidence="1 2">JCM20276</strain>
    </source>
</reference>
<dbReference type="Proteomes" id="UP000515220">
    <property type="component" value="Chromosome"/>
</dbReference>
<sequence>MEAFDSCILDRAVHPLKLPIRPGMTGFRQAMFDPVGLADPVKAHGTRLGRIAITGLFSELAAVIDQNGMNPIRDNAQEMFEEFPGRLPVGFLSQLCDGKFTRPINGHKEIQLTLSGLDLGDIEMKEPNRVTFETLPLGLVSLNVRQA</sequence>
<evidence type="ECO:0000313" key="2">
    <source>
        <dbReference type="Proteomes" id="UP000515220"/>
    </source>
</evidence>
<evidence type="ECO:0000313" key="1">
    <source>
        <dbReference type="EMBL" id="BCI68568.1"/>
    </source>
</evidence>
<protein>
    <submittedName>
        <fullName evidence="1">Uncharacterized protein</fullName>
    </submittedName>
</protein>
<proteinExistence type="predicted"/>
<name>A0A6S6PL52_ACEAC</name>
<organism evidence="1 2">
    <name type="scientific">Acetobacter aceti</name>
    <dbReference type="NCBI Taxonomy" id="435"/>
    <lineage>
        <taxon>Bacteria</taxon>
        <taxon>Pseudomonadati</taxon>
        <taxon>Pseudomonadota</taxon>
        <taxon>Alphaproteobacteria</taxon>
        <taxon>Acetobacterales</taxon>
        <taxon>Acetobacteraceae</taxon>
        <taxon>Acetobacter</taxon>
        <taxon>Acetobacter subgen. Acetobacter</taxon>
    </lineage>
</organism>
<accession>A0A6S6PL52</accession>
<dbReference type="EMBL" id="AP023326">
    <property type="protein sequence ID" value="BCI68568.1"/>
    <property type="molecule type" value="Genomic_DNA"/>
</dbReference>
<gene>
    <name evidence="1" type="ORF">AAJCM20276_31920</name>
</gene>